<accession>A0ABT1AXE1</accession>
<dbReference type="RefSeq" id="WP_252741103.1">
    <property type="nucleotide sequence ID" value="NZ_JAMXIB010000005.1"/>
</dbReference>
<gene>
    <name evidence="2" type="ORF">NG653_07640</name>
</gene>
<dbReference type="EMBL" id="JAMXIB010000005">
    <property type="protein sequence ID" value="MCO5724726.1"/>
    <property type="molecule type" value="Genomic_DNA"/>
</dbReference>
<dbReference type="InterPro" id="IPR007497">
    <property type="entry name" value="SIMPL/DUF541"/>
</dbReference>
<evidence type="ECO:0000313" key="3">
    <source>
        <dbReference type="Proteomes" id="UP001206312"/>
    </source>
</evidence>
<feature type="chain" id="PRO_5046820499" evidence="1">
    <location>
        <begin position="23"/>
        <end position="233"/>
    </location>
</feature>
<evidence type="ECO:0000313" key="2">
    <source>
        <dbReference type="EMBL" id="MCO5724726.1"/>
    </source>
</evidence>
<dbReference type="Gene3D" id="3.30.70.2970">
    <property type="entry name" value="Protein of unknown function (DUF541), domain 2"/>
    <property type="match status" value="1"/>
</dbReference>
<keyword evidence="1" id="KW-0732">Signal</keyword>
<name>A0ABT1AXE1_9FLAO</name>
<protein>
    <submittedName>
        <fullName evidence="2">SIMPL domain-containing protein</fullName>
    </submittedName>
</protein>
<dbReference type="Gene3D" id="3.30.110.170">
    <property type="entry name" value="Protein of unknown function (DUF541), domain 1"/>
    <property type="match status" value="1"/>
</dbReference>
<dbReference type="Pfam" id="PF04402">
    <property type="entry name" value="SIMPL"/>
    <property type="match status" value="1"/>
</dbReference>
<sequence>MKKFILASLALLAMAHSGQAQSKNFLDQPYLETAARADTLVTPDRIYLQIVLQEGDSKGKVALEELEQRMGSRLKSLGIDLEEQLKVSDLSSEFRKYFLRGQEIEKQKAFQLLVYDAPSAGRVLAALEGIGISNVTLVKTEYSEMDALRHTLVARAVRKGRTQARVMAEALEQPLGKAVYISDSGFNFFNKMQERGRVVMTAFGDAQMAPEPLPVDFEKIRVEASVEVKFLLE</sequence>
<comment type="caution">
    <text evidence="2">The sequence shown here is derived from an EMBL/GenBank/DDBJ whole genome shotgun (WGS) entry which is preliminary data.</text>
</comment>
<dbReference type="Proteomes" id="UP001206312">
    <property type="component" value="Unassembled WGS sequence"/>
</dbReference>
<keyword evidence="3" id="KW-1185">Reference proteome</keyword>
<evidence type="ECO:0000256" key="1">
    <source>
        <dbReference type="SAM" id="SignalP"/>
    </source>
</evidence>
<reference evidence="2 3" key="1">
    <citation type="submission" date="2022-06" db="EMBL/GenBank/DDBJ databases">
        <authorList>
            <person name="Xuan X."/>
        </authorList>
    </citation>
    <scope>NUCLEOTIDE SEQUENCE [LARGE SCALE GENOMIC DNA]</scope>
    <source>
        <strain evidence="2 3">2V75</strain>
    </source>
</reference>
<organism evidence="2 3">
    <name type="scientific">Robiginitalea marina</name>
    <dbReference type="NCBI Taxonomy" id="2954105"/>
    <lineage>
        <taxon>Bacteria</taxon>
        <taxon>Pseudomonadati</taxon>
        <taxon>Bacteroidota</taxon>
        <taxon>Flavobacteriia</taxon>
        <taxon>Flavobacteriales</taxon>
        <taxon>Flavobacteriaceae</taxon>
        <taxon>Robiginitalea</taxon>
    </lineage>
</organism>
<feature type="signal peptide" evidence="1">
    <location>
        <begin position="1"/>
        <end position="22"/>
    </location>
</feature>
<proteinExistence type="predicted"/>